<evidence type="ECO:0000256" key="6">
    <source>
        <dbReference type="ARBA" id="ARBA00044739"/>
    </source>
</evidence>
<reference evidence="7" key="1">
    <citation type="submission" date="2021-02" db="EMBL/GenBank/DDBJ databases">
        <authorList>
            <person name="Nowell W R."/>
        </authorList>
    </citation>
    <scope>NUCLEOTIDE SEQUENCE</scope>
</reference>
<comment type="subcellular location">
    <subcellularLocation>
        <location evidence="1">Cytoplasm</location>
    </subcellularLocation>
</comment>
<dbReference type="EMBL" id="CAJOBG010108763">
    <property type="protein sequence ID" value="CAF4732772.1"/>
    <property type="molecule type" value="Genomic_DNA"/>
</dbReference>
<keyword evidence="4" id="KW-0802">TPR repeat</keyword>
<keyword evidence="2" id="KW-0963">Cytoplasm</keyword>
<comment type="function">
    <text evidence="6">Axonemal protein which is implicated in axonemal and/or peri-axonemal structure assembly and regulates flagellum assembly and beating and therefore sperm motility.</text>
</comment>
<keyword evidence="3" id="KW-0677">Repeat</keyword>
<feature type="non-terminal residue" evidence="7">
    <location>
        <position position="1"/>
    </location>
</feature>
<evidence type="ECO:0000256" key="4">
    <source>
        <dbReference type="ARBA" id="ARBA00022803"/>
    </source>
</evidence>
<feature type="non-terminal residue" evidence="7">
    <location>
        <position position="62"/>
    </location>
</feature>
<evidence type="ECO:0000313" key="8">
    <source>
        <dbReference type="Proteomes" id="UP000663866"/>
    </source>
</evidence>
<dbReference type="PANTHER" id="PTHR46630:SF1">
    <property type="entry name" value="TETRATRICOPEPTIDE REPEAT PROTEIN 29"/>
    <property type="match status" value="1"/>
</dbReference>
<keyword evidence="8" id="KW-1185">Reference proteome</keyword>
<dbReference type="GO" id="GO:0005737">
    <property type="term" value="C:cytoplasm"/>
    <property type="evidence" value="ECO:0007669"/>
    <property type="project" value="UniProtKB-SubCell"/>
</dbReference>
<evidence type="ECO:0000313" key="7">
    <source>
        <dbReference type="EMBL" id="CAF4732772.1"/>
    </source>
</evidence>
<comment type="caution">
    <text evidence="7">The sequence shown here is derived from an EMBL/GenBank/DDBJ whole genome shotgun (WGS) entry which is preliminary data.</text>
</comment>
<evidence type="ECO:0000256" key="2">
    <source>
        <dbReference type="ARBA" id="ARBA00022490"/>
    </source>
</evidence>
<sequence length="62" mass="7353">IFEGDDKKVENETCYKLGHAYLQRENIESALKYFHICYDYCQRVNDYEDFGQASEALAICYQ</sequence>
<evidence type="ECO:0000256" key="1">
    <source>
        <dbReference type="ARBA" id="ARBA00004496"/>
    </source>
</evidence>
<dbReference type="InterPro" id="IPR051476">
    <property type="entry name" value="Bac_ResReg_Asp_Phosphatase"/>
</dbReference>
<protein>
    <recommendedName>
        <fullName evidence="5">Tetratricopeptide repeat protein 29</fullName>
    </recommendedName>
</protein>
<dbReference type="PANTHER" id="PTHR46630">
    <property type="entry name" value="TETRATRICOPEPTIDE REPEAT PROTEIN 29"/>
    <property type="match status" value="1"/>
</dbReference>
<accession>A0A821KB94</accession>
<gene>
    <name evidence="7" type="ORF">OVN521_LOCUS49505</name>
</gene>
<dbReference type="InterPro" id="IPR011990">
    <property type="entry name" value="TPR-like_helical_dom_sf"/>
</dbReference>
<evidence type="ECO:0000256" key="5">
    <source>
        <dbReference type="ARBA" id="ARBA00040665"/>
    </source>
</evidence>
<dbReference type="GO" id="GO:0005929">
    <property type="term" value="C:cilium"/>
    <property type="evidence" value="ECO:0007669"/>
    <property type="project" value="TreeGrafter"/>
</dbReference>
<dbReference type="AlphaFoldDB" id="A0A821KB94"/>
<organism evidence="7 8">
    <name type="scientific">Rotaria magnacalcarata</name>
    <dbReference type="NCBI Taxonomy" id="392030"/>
    <lineage>
        <taxon>Eukaryota</taxon>
        <taxon>Metazoa</taxon>
        <taxon>Spiralia</taxon>
        <taxon>Gnathifera</taxon>
        <taxon>Rotifera</taxon>
        <taxon>Eurotatoria</taxon>
        <taxon>Bdelloidea</taxon>
        <taxon>Philodinida</taxon>
        <taxon>Philodinidae</taxon>
        <taxon>Rotaria</taxon>
    </lineage>
</organism>
<dbReference type="Proteomes" id="UP000663866">
    <property type="component" value="Unassembled WGS sequence"/>
</dbReference>
<proteinExistence type="predicted"/>
<name>A0A821KB94_9BILA</name>
<dbReference type="GO" id="GO:0003341">
    <property type="term" value="P:cilium movement"/>
    <property type="evidence" value="ECO:0007669"/>
    <property type="project" value="TreeGrafter"/>
</dbReference>
<dbReference type="Gene3D" id="1.25.40.10">
    <property type="entry name" value="Tetratricopeptide repeat domain"/>
    <property type="match status" value="1"/>
</dbReference>
<dbReference type="SUPFAM" id="SSF48452">
    <property type="entry name" value="TPR-like"/>
    <property type="match status" value="1"/>
</dbReference>
<evidence type="ECO:0000256" key="3">
    <source>
        <dbReference type="ARBA" id="ARBA00022737"/>
    </source>
</evidence>